<comment type="cofactor">
    <cofactor evidence="1">
        <name>FMN</name>
        <dbReference type="ChEBI" id="CHEBI:58210"/>
    </cofactor>
</comment>
<dbReference type="Gene3D" id="3.40.109.10">
    <property type="entry name" value="NADH Oxidase"/>
    <property type="match status" value="1"/>
</dbReference>
<reference evidence="7 8" key="1">
    <citation type="submission" date="2020-04" db="EMBL/GenBank/DDBJ databases">
        <authorList>
            <person name="De Canck E."/>
        </authorList>
    </citation>
    <scope>NUCLEOTIDE SEQUENCE [LARGE SCALE GENOMIC DNA]</scope>
    <source>
        <strain evidence="7 8">LMG 22037</strain>
    </source>
</reference>
<organism evidence="7 8">
    <name type="scientific">Paraburkholderia phenoliruptrix</name>
    <dbReference type="NCBI Taxonomy" id="252970"/>
    <lineage>
        <taxon>Bacteria</taxon>
        <taxon>Pseudomonadati</taxon>
        <taxon>Pseudomonadota</taxon>
        <taxon>Betaproteobacteria</taxon>
        <taxon>Burkholderiales</taxon>
        <taxon>Burkholderiaceae</taxon>
        <taxon>Paraburkholderia</taxon>
    </lineage>
</organism>
<evidence type="ECO:0000256" key="1">
    <source>
        <dbReference type="ARBA" id="ARBA00001917"/>
    </source>
</evidence>
<comment type="similarity">
    <text evidence="2">Belongs to the nitroreductase family.</text>
</comment>
<evidence type="ECO:0000259" key="6">
    <source>
        <dbReference type="Pfam" id="PF00881"/>
    </source>
</evidence>
<evidence type="ECO:0000313" key="8">
    <source>
        <dbReference type="Proteomes" id="UP000494249"/>
    </source>
</evidence>
<evidence type="ECO:0000256" key="4">
    <source>
        <dbReference type="ARBA" id="ARBA00022643"/>
    </source>
</evidence>
<accession>A0A6J4ZTA7</accession>
<dbReference type="AlphaFoldDB" id="A0A6J4ZTA7"/>
<protein>
    <submittedName>
        <fullName evidence="7">Nitrobenzene nitroreductase</fullName>
        <ecNumber evidence="7">1.7.1.16</ecNumber>
    </submittedName>
</protein>
<dbReference type="PANTHER" id="PTHR43673">
    <property type="entry name" value="NAD(P)H NITROREDUCTASE YDGI-RELATED"/>
    <property type="match status" value="1"/>
</dbReference>
<keyword evidence="4" id="KW-0288">FMN</keyword>
<dbReference type="InterPro" id="IPR000415">
    <property type="entry name" value="Nitroreductase-like"/>
</dbReference>
<dbReference type="Proteomes" id="UP000494249">
    <property type="component" value="Unassembled WGS sequence"/>
</dbReference>
<dbReference type="RefSeq" id="WP_035480330.1">
    <property type="nucleotide sequence ID" value="NZ_CADFGL010000001.1"/>
</dbReference>
<proteinExistence type="inferred from homology"/>
<name>A0A6J4ZTA7_9BURK</name>
<dbReference type="EMBL" id="CADIKB010000001">
    <property type="protein sequence ID" value="CAB3642436.1"/>
    <property type="molecule type" value="Genomic_DNA"/>
</dbReference>
<feature type="domain" description="Nitroreductase" evidence="6">
    <location>
        <begin position="18"/>
        <end position="204"/>
    </location>
</feature>
<sequence>MRTDRNTNPDARVVDSVIRSRRAVRAFRPDPIARHVIDQILEVASYAPSNSNTQPWRVDVLAGPAKSALSDVLKQAHEENRHPPLTHMPEVLPEAMRRRQEAFGAAYYGVLGVPKHDVQQRARVTARNFDFFGAPVGLIFSIDSALTKFSWLDYGIFIQTVMVAAQAVSLDTCPQVSFARFQKVIAEHLALPANYEVVCGMSMGLSDCNSPVSRLETGREPVENFARFLGFDS</sequence>
<dbReference type="CDD" id="cd02136">
    <property type="entry name" value="PnbA_NfnB-like"/>
    <property type="match status" value="1"/>
</dbReference>
<keyword evidence="3" id="KW-0285">Flavoprotein</keyword>
<evidence type="ECO:0000256" key="3">
    <source>
        <dbReference type="ARBA" id="ARBA00022630"/>
    </source>
</evidence>
<dbReference type="SUPFAM" id="SSF55469">
    <property type="entry name" value="FMN-dependent nitroreductase-like"/>
    <property type="match status" value="1"/>
</dbReference>
<dbReference type="InterPro" id="IPR029479">
    <property type="entry name" value="Nitroreductase"/>
</dbReference>
<evidence type="ECO:0000256" key="5">
    <source>
        <dbReference type="ARBA" id="ARBA00023002"/>
    </source>
</evidence>
<dbReference type="PANTHER" id="PTHR43673:SF2">
    <property type="entry name" value="NITROREDUCTASE"/>
    <property type="match status" value="1"/>
</dbReference>
<dbReference type="EC" id="1.7.1.16" evidence="7"/>
<dbReference type="GO" id="GO:0018546">
    <property type="term" value="F:nitrobenzene nitroreductase (NADPH) activity"/>
    <property type="evidence" value="ECO:0007669"/>
    <property type="project" value="UniProtKB-EC"/>
</dbReference>
<dbReference type="Pfam" id="PF00881">
    <property type="entry name" value="Nitroreductase"/>
    <property type="match status" value="1"/>
</dbReference>
<gene>
    <name evidence="7" type="primary">nbzA_2</name>
    <name evidence="7" type="ORF">LMG22037_00408</name>
</gene>
<keyword evidence="5 7" id="KW-0560">Oxidoreductase</keyword>
<evidence type="ECO:0000313" key="7">
    <source>
        <dbReference type="EMBL" id="CAB3642436.1"/>
    </source>
</evidence>
<evidence type="ECO:0000256" key="2">
    <source>
        <dbReference type="ARBA" id="ARBA00007118"/>
    </source>
</evidence>